<evidence type="ECO:0000256" key="1">
    <source>
        <dbReference type="SAM" id="SignalP"/>
    </source>
</evidence>
<dbReference type="AlphaFoldDB" id="A0A1H0FA20"/>
<evidence type="ECO:0000313" key="2">
    <source>
        <dbReference type="EMBL" id="SDN91474.1"/>
    </source>
</evidence>
<gene>
    <name evidence="2" type="ORF">SAMN05216193_106113</name>
</gene>
<organism evidence="2 3">
    <name type="scientific">Pseudomonas jinjuensis</name>
    <dbReference type="NCBI Taxonomy" id="198616"/>
    <lineage>
        <taxon>Bacteria</taxon>
        <taxon>Pseudomonadati</taxon>
        <taxon>Pseudomonadota</taxon>
        <taxon>Gammaproteobacteria</taxon>
        <taxon>Pseudomonadales</taxon>
        <taxon>Pseudomonadaceae</taxon>
        <taxon>Pseudomonas</taxon>
    </lineage>
</organism>
<proteinExistence type="predicted"/>
<dbReference type="EMBL" id="FNIJ01000006">
    <property type="protein sequence ID" value="SDN91474.1"/>
    <property type="molecule type" value="Genomic_DNA"/>
</dbReference>
<protein>
    <submittedName>
        <fullName evidence="2">NitT/TauT family transport system substrate-binding protein</fullName>
    </submittedName>
</protein>
<feature type="chain" id="PRO_5017180229" evidence="1">
    <location>
        <begin position="36"/>
        <end position="337"/>
    </location>
</feature>
<evidence type="ECO:0000313" key="3">
    <source>
        <dbReference type="Proteomes" id="UP000242957"/>
    </source>
</evidence>
<name>A0A1H0FA20_9PSED</name>
<dbReference type="InterPro" id="IPR027024">
    <property type="entry name" value="UCP027386_ABC_sbc_TM0202"/>
</dbReference>
<keyword evidence="1" id="KW-0732">Signal</keyword>
<dbReference type="Gene3D" id="3.40.190.10">
    <property type="entry name" value="Periplasmic binding protein-like II"/>
    <property type="match status" value="2"/>
</dbReference>
<dbReference type="PIRSF" id="PIRSF027386">
    <property type="entry name" value="UCP027386_ABC_sbc_TM0202"/>
    <property type="match status" value="1"/>
</dbReference>
<dbReference type="STRING" id="198616.SAMN05216193_106113"/>
<dbReference type="PANTHER" id="PTHR30024">
    <property type="entry name" value="ALIPHATIC SULFONATES-BINDING PROTEIN-RELATED"/>
    <property type="match status" value="1"/>
</dbReference>
<keyword evidence="3" id="KW-1185">Reference proteome</keyword>
<accession>A0A1H0FA20</accession>
<dbReference type="PANTHER" id="PTHR30024:SF46">
    <property type="entry name" value="ABC TRANSPORTER, SUBSTRATE-BINDING LIPOPROTEIN"/>
    <property type="match status" value="1"/>
</dbReference>
<dbReference type="SUPFAM" id="SSF53850">
    <property type="entry name" value="Periplasmic binding protein-like II"/>
    <property type="match status" value="1"/>
</dbReference>
<sequence>MKIRLIRISINRWTAQRLASILLAACAVFTAPVEAAGEPVLRLAGPAAVVSFPLLHMVETGALKEHAGRVEFRLWQNPDQLRVLLANDEIDYSAAPVNLPALMAGRGLPVRLLNVSVWGIIWLVSRDPQVKGFADLAGKDVVLPFQRDLPAILIDELLLSHGLEPGRDLTLRPVRDGQDAQALLLAGRAEHALLVEPAVSLLLWRNRTRGGAPLYRVQSLESAWRQAFPRQPELPQAGLMTSAKRAHDSDLGRAVEAAYAESARWCSAQPRDCAELVHRHLPHLPVEAVEESIRVTRLESRPASAARASLEALFGLIAERHPQAIGGAMPPASFYGP</sequence>
<feature type="signal peptide" evidence="1">
    <location>
        <begin position="1"/>
        <end position="35"/>
    </location>
</feature>
<reference evidence="3" key="1">
    <citation type="submission" date="2016-10" db="EMBL/GenBank/DDBJ databases">
        <authorList>
            <person name="Varghese N."/>
            <person name="Submissions S."/>
        </authorList>
    </citation>
    <scope>NUCLEOTIDE SEQUENCE [LARGE SCALE GENOMIC DNA]</scope>
    <source>
        <strain evidence="3">JCM 21621</strain>
    </source>
</reference>
<dbReference type="Proteomes" id="UP000242957">
    <property type="component" value="Unassembled WGS sequence"/>
</dbReference>